<feature type="compositionally biased region" description="Basic and acidic residues" evidence="1">
    <location>
        <begin position="42"/>
        <end position="52"/>
    </location>
</feature>
<protein>
    <submittedName>
        <fullName evidence="2">Uncharacterized protein</fullName>
    </submittedName>
</protein>
<name>A0ABU7BU00_9TELE</name>
<dbReference type="EMBL" id="JAHUTI010069050">
    <property type="protein sequence ID" value="MED6253931.1"/>
    <property type="molecule type" value="Genomic_DNA"/>
</dbReference>
<sequence>MVLQPSGSLISNCQCNVAMQLQGERLKRMHGGNSRERKTHNSSKDLEYEGRQSAKPALGDKLSHFIALRCSSYYFIDDSGCKNDNKIQRLKHSIHKNKH</sequence>
<reference evidence="2 3" key="1">
    <citation type="submission" date="2021-07" db="EMBL/GenBank/DDBJ databases">
        <authorList>
            <person name="Palmer J.M."/>
        </authorList>
    </citation>
    <scope>NUCLEOTIDE SEQUENCE [LARGE SCALE GENOMIC DNA]</scope>
    <source>
        <strain evidence="2 3">AT_MEX2019</strain>
        <tissue evidence="2">Muscle</tissue>
    </source>
</reference>
<proteinExistence type="predicted"/>
<feature type="region of interest" description="Disordered" evidence="1">
    <location>
        <begin position="27"/>
        <end position="54"/>
    </location>
</feature>
<evidence type="ECO:0000256" key="1">
    <source>
        <dbReference type="SAM" id="MobiDB-lite"/>
    </source>
</evidence>
<evidence type="ECO:0000313" key="2">
    <source>
        <dbReference type="EMBL" id="MED6253931.1"/>
    </source>
</evidence>
<evidence type="ECO:0000313" key="3">
    <source>
        <dbReference type="Proteomes" id="UP001345963"/>
    </source>
</evidence>
<dbReference type="Proteomes" id="UP001345963">
    <property type="component" value="Unassembled WGS sequence"/>
</dbReference>
<gene>
    <name evidence="2" type="ORF">ATANTOWER_008919</name>
</gene>
<organism evidence="2 3">
    <name type="scientific">Ataeniobius toweri</name>
    <dbReference type="NCBI Taxonomy" id="208326"/>
    <lineage>
        <taxon>Eukaryota</taxon>
        <taxon>Metazoa</taxon>
        <taxon>Chordata</taxon>
        <taxon>Craniata</taxon>
        <taxon>Vertebrata</taxon>
        <taxon>Euteleostomi</taxon>
        <taxon>Actinopterygii</taxon>
        <taxon>Neopterygii</taxon>
        <taxon>Teleostei</taxon>
        <taxon>Neoteleostei</taxon>
        <taxon>Acanthomorphata</taxon>
        <taxon>Ovalentaria</taxon>
        <taxon>Atherinomorphae</taxon>
        <taxon>Cyprinodontiformes</taxon>
        <taxon>Goodeidae</taxon>
        <taxon>Ataeniobius</taxon>
    </lineage>
</organism>
<accession>A0ABU7BU00</accession>
<comment type="caution">
    <text evidence="2">The sequence shown here is derived from an EMBL/GenBank/DDBJ whole genome shotgun (WGS) entry which is preliminary data.</text>
</comment>
<keyword evidence="3" id="KW-1185">Reference proteome</keyword>